<feature type="chain" id="PRO_5012996689" description="Secreted protein" evidence="2">
    <location>
        <begin position="37"/>
        <end position="434"/>
    </location>
</feature>
<evidence type="ECO:0000256" key="2">
    <source>
        <dbReference type="SAM" id="SignalP"/>
    </source>
</evidence>
<name>A0A1M4EE45_9ACTN</name>
<proteinExistence type="predicted"/>
<reference evidence="3" key="1">
    <citation type="submission" date="2016-04" db="EMBL/GenBank/DDBJ databases">
        <authorList>
            <person name="Evans L.H."/>
            <person name="Alamgir A."/>
            <person name="Owens N."/>
            <person name="Weber N.D."/>
            <person name="Virtaneva K."/>
            <person name="Barbian K."/>
            <person name="Babar A."/>
            <person name="Rosenke K."/>
        </authorList>
    </citation>
    <scope>NUCLEOTIDE SEQUENCE</scope>
    <source>
        <strain evidence="3">Nono1</strain>
    </source>
</reference>
<evidence type="ECO:0000256" key="1">
    <source>
        <dbReference type="SAM" id="MobiDB-lite"/>
    </source>
</evidence>
<feature type="compositionally biased region" description="Acidic residues" evidence="1">
    <location>
        <begin position="44"/>
        <end position="70"/>
    </location>
</feature>
<evidence type="ECO:0000313" key="3">
    <source>
        <dbReference type="EMBL" id="SBO96986.1"/>
    </source>
</evidence>
<dbReference type="AlphaFoldDB" id="A0A1M4EE45"/>
<feature type="region of interest" description="Disordered" evidence="1">
    <location>
        <begin position="37"/>
        <end position="70"/>
    </location>
</feature>
<accession>A0A1M4EE45</accession>
<evidence type="ECO:0008006" key="4">
    <source>
        <dbReference type="Google" id="ProtNLM"/>
    </source>
</evidence>
<feature type="signal peptide" evidence="2">
    <location>
        <begin position="1"/>
        <end position="36"/>
    </location>
</feature>
<organism evidence="3">
    <name type="scientific">Nonomuraea gerenzanensis</name>
    <dbReference type="NCBI Taxonomy" id="93944"/>
    <lineage>
        <taxon>Bacteria</taxon>
        <taxon>Bacillati</taxon>
        <taxon>Actinomycetota</taxon>
        <taxon>Actinomycetes</taxon>
        <taxon>Streptosporangiales</taxon>
        <taxon>Streptosporangiaceae</taxon>
        <taxon>Nonomuraea</taxon>
    </lineage>
</organism>
<dbReference type="RefSeq" id="WP_225265773.1">
    <property type="nucleotide sequence ID" value="NZ_CP084058.1"/>
</dbReference>
<sequence length="434" mass="46823">MITRRLGPRGLLAAAVTAVAVISAGTLHLGGAPAWAATAASPESPEESLDPEEGSDPEAATEDCDVPDAETGDSAFAVTAIGPDRVPRSTDPRYAKAAKDDRISIPRLNEADVQQRYLTVEYMLPTGVELTCVRVDLLDTTPQAGRPVLQTVTRAAPTADGGEGVKSVGRDELEIRVTFDEQHPSKVRAEPSEVTRIGYRVSLFGKDRDGAVVATREDSADFFPLWRMPAGFGRYGQRDEKGGDDWCSSFAHGWLSAAANQALLPRINDISGEHARNLGHRTHLTGNDIDAFHPYRFAGVDAGALGSGGQNYNRLVAATKAAMNGDADGLRQVKEWAEVTRARLGRLIDNKNVTRMYYAAGSAVKGDARFTAGWASALLRTGGYEFIDAKKESAELDLGIGAWSRIDNKVITAKDFRTDHNDHLHVALSETRRK</sequence>
<keyword evidence="2" id="KW-0732">Signal</keyword>
<protein>
    <recommendedName>
        <fullName evidence="4">Secreted protein</fullName>
    </recommendedName>
</protein>
<gene>
    <name evidence="3" type="ORF">BN4615_P6502</name>
</gene>
<dbReference type="EMBL" id="LT559118">
    <property type="protein sequence ID" value="SBO96986.1"/>
    <property type="molecule type" value="Genomic_DNA"/>
</dbReference>